<reference evidence="1" key="2">
    <citation type="journal article" date="2015" name="Data Brief">
        <title>Shoot transcriptome of the giant reed, Arundo donax.</title>
        <authorList>
            <person name="Barrero R.A."/>
            <person name="Guerrero F.D."/>
            <person name="Moolhuijzen P."/>
            <person name="Goolsby J.A."/>
            <person name="Tidwell J."/>
            <person name="Bellgard S.E."/>
            <person name="Bellgard M.I."/>
        </authorList>
    </citation>
    <scope>NUCLEOTIDE SEQUENCE</scope>
    <source>
        <tissue evidence="1">Shoot tissue taken approximately 20 cm above the soil surface</tissue>
    </source>
</reference>
<protein>
    <submittedName>
        <fullName evidence="1">Uncharacterized protein</fullName>
    </submittedName>
</protein>
<dbReference type="AlphaFoldDB" id="A0A0A9FE20"/>
<accession>A0A0A9FE20</accession>
<proteinExistence type="predicted"/>
<evidence type="ECO:0000313" key="1">
    <source>
        <dbReference type="EMBL" id="JAE08376.1"/>
    </source>
</evidence>
<name>A0A0A9FE20_ARUDO</name>
<sequence>MLHHCHCFSLVFRGCQLVCDSLW</sequence>
<dbReference type="EMBL" id="GBRH01189520">
    <property type="protein sequence ID" value="JAE08376.1"/>
    <property type="molecule type" value="Transcribed_RNA"/>
</dbReference>
<organism evidence="1">
    <name type="scientific">Arundo donax</name>
    <name type="common">Giant reed</name>
    <name type="synonym">Donax arundinaceus</name>
    <dbReference type="NCBI Taxonomy" id="35708"/>
    <lineage>
        <taxon>Eukaryota</taxon>
        <taxon>Viridiplantae</taxon>
        <taxon>Streptophyta</taxon>
        <taxon>Embryophyta</taxon>
        <taxon>Tracheophyta</taxon>
        <taxon>Spermatophyta</taxon>
        <taxon>Magnoliopsida</taxon>
        <taxon>Liliopsida</taxon>
        <taxon>Poales</taxon>
        <taxon>Poaceae</taxon>
        <taxon>PACMAD clade</taxon>
        <taxon>Arundinoideae</taxon>
        <taxon>Arundineae</taxon>
        <taxon>Arundo</taxon>
    </lineage>
</organism>
<reference evidence="1" key="1">
    <citation type="submission" date="2014-09" db="EMBL/GenBank/DDBJ databases">
        <authorList>
            <person name="Magalhaes I.L.F."/>
            <person name="Oliveira U."/>
            <person name="Santos F.R."/>
            <person name="Vidigal T.H.D.A."/>
            <person name="Brescovit A.D."/>
            <person name="Santos A.J."/>
        </authorList>
    </citation>
    <scope>NUCLEOTIDE SEQUENCE</scope>
    <source>
        <tissue evidence="1">Shoot tissue taken approximately 20 cm above the soil surface</tissue>
    </source>
</reference>